<dbReference type="EMBL" id="LAZR01008659">
    <property type="protein sequence ID" value="KKM77342.1"/>
    <property type="molecule type" value="Genomic_DNA"/>
</dbReference>
<dbReference type="AlphaFoldDB" id="A0A0F9N7D5"/>
<accession>A0A0F9N7D5</accession>
<reference evidence="2" key="1">
    <citation type="journal article" date="2015" name="Nature">
        <title>Complex archaea that bridge the gap between prokaryotes and eukaryotes.</title>
        <authorList>
            <person name="Spang A."/>
            <person name="Saw J.H."/>
            <person name="Jorgensen S.L."/>
            <person name="Zaremba-Niedzwiedzka K."/>
            <person name="Martijn J."/>
            <person name="Lind A.E."/>
            <person name="van Eijk R."/>
            <person name="Schleper C."/>
            <person name="Guy L."/>
            <person name="Ettema T.J."/>
        </authorList>
    </citation>
    <scope>NUCLEOTIDE SEQUENCE</scope>
</reference>
<dbReference type="PANTHER" id="PTHR39639:SF1">
    <property type="entry name" value="DUF262 DOMAIN-CONTAINING PROTEIN"/>
    <property type="match status" value="1"/>
</dbReference>
<comment type="caution">
    <text evidence="2">The sequence shown here is derived from an EMBL/GenBank/DDBJ whole genome shotgun (WGS) entry which is preliminary data.</text>
</comment>
<organism evidence="2">
    <name type="scientific">marine sediment metagenome</name>
    <dbReference type="NCBI Taxonomy" id="412755"/>
    <lineage>
        <taxon>unclassified sequences</taxon>
        <taxon>metagenomes</taxon>
        <taxon>ecological metagenomes</taxon>
    </lineage>
</organism>
<feature type="domain" description="GmrSD restriction endonucleases N-terminal" evidence="1">
    <location>
        <begin position="127"/>
        <end position="232"/>
    </location>
</feature>
<dbReference type="InterPro" id="IPR004919">
    <property type="entry name" value="GmrSD_N"/>
</dbReference>
<evidence type="ECO:0000259" key="1">
    <source>
        <dbReference type="Pfam" id="PF03235"/>
    </source>
</evidence>
<dbReference type="PANTHER" id="PTHR39639">
    <property type="entry name" value="CHROMOSOME 16, WHOLE GENOME SHOTGUN SEQUENCE"/>
    <property type="match status" value="1"/>
</dbReference>
<dbReference type="Pfam" id="PF03235">
    <property type="entry name" value="GmrSD_N"/>
    <property type="match status" value="1"/>
</dbReference>
<name>A0A0F9N7D5_9ZZZZ</name>
<evidence type="ECO:0000313" key="2">
    <source>
        <dbReference type="EMBL" id="KKM77342.1"/>
    </source>
</evidence>
<protein>
    <recommendedName>
        <fullName evidence="1">GmrSD restriction endonucleases N-terminal domain-containing protein</fullName>
    </recommendedName>
</protein>
<proteinExistence type="predicted"/>
<gene>
    <name evidence="2" type="ORF">LCGC14_1371100</name>
</gene>
<sequence length="284" mass="32751">MITKEMIEKAHEDFNQFDRVRPAVIPTPTRTFEVGEECCVGALDDCVIAEITHNSGKAYRVEFIRTDNNYGNPISSPGTLIWWWFDVNKLDSGNTGAPIFFAERLPGQLSTMDLSSLFHMMGHSGIVCDPRYQRDYVWNAENQEALIDSIFNQIGIGSLIFSRHAGYNYKNSDEVVTYINLDGDEIKIPKKNDNTSAVIDGQQRLTTLWRFYTNQFQYRGHYFTDLDFRDQHNFVNSQLSVRIFDEEDVPYKEVLHMFVKVNRGVPQDETHLLKATEQLDKLDG</sequence>